<dbReference type="PANTHER" id="PTHR10411">
    <property type="entry name" value="GROWTH ARREST AND DNA DAMAGE-INDUCIBLE PROTEIN GADD45"/>
    <property type="match status" value="1"/>
</dbReference>
<evidence type="ECO:0000313" key="1">
    <source>
        <dbReference type="EMBL" id="KAL3869261.1"/>
    </source>
</evidence>
<name>A0ABD3W782_SINWO</name>
<reference evidence="1 2" key="1">
    <citation type="submission" date="2024-11" db="EMBL/GenBank/DDBJ databases">
        <title>Chromosome-level genome assembly of the freshwater bivalve Anodonta woodiana.</title>
        <authorList>
            <person name="Chen X."/>
        </authorList>
    </citation>
    <scope>NUCLEOTIDE SEQUENCE [LARGE SCALE GENOMIC DNA]</scope>
    <source>
        <strain evidence="1">MN2024</strain>
        <tissue evidence="1">Gills</tissue>
    </source>
</reference>
<dbReference type="Proteomes" id="UP001634394">
    <property type="component" value="Unassembled WGS sequence"/>
</dbReference>
<protein>
    <submittedName>
        <fullName evidence="1">Uncharacterized protein</fullName>
    </submittedName>
</protein>
<dbReference type="PANTHER" id="PTHR10411:SF8">
    <property type="entry name" value="FI09246P"/>
    <property type="match status" value="1"/>
</dbReference>
<organism evidence="1 2">
    <name type="scientific">Sinanodonta woodiana</name>
    <name type="common">Chinese pond mussel</name>
    <name type="synonym">Anodonta woodiana</name>
    <dbReference type="NCBI Taxonomy" id="1069815"/>
    <lineage>
        <taxon>Eukaryota</taxon>
        <taxon>Metazoa</taxon>
        <taxon>Spiralia</taxon>
        <taxon>Lophotrochozoa</taxon>
        <taxon>Mollusca</taxon>
        <taxon>Bivalvia</taxon>
        <taxon>Autobranchia</taxon>
        <taxon>Heteroconchia</taxon>
        <taxon>Palaeoheterodonta</taxon>
        <taxon>Unionida</taxon>
        <taxon>Unionoidea</taxon>
        <taxon>Unionidae</taxon>
        <taxon>Unioninae</taxon>
        <taxon>Sinanodonta</taxon>
    </lineage>
</organism>
<dbReference type="InterPro" id="IPR029064">
    <property type="entry name" value="Ribosomal_eL30-like_sf"/>
</dbReference>
<evidence type="ECO:0000313" key="2">
    <source>
        <dbReference type="Proteomes" id="UP001634394"/>
    </source>
</evidence>
<gene>
    <name evidence="1" type="ORF">ACJMK2_041965</name>
</gene>
<proteinExistence type="predicted"/>
<comment type="caution">
    <text evidence="1">The sequence shown here is derived from an EMBL/GenBank/DDBJ whole genome shotgun (WGS) entry which is preliminary data.</text>
</comment>
<accession>A0ABD3W782</accession>
<dbReference type="SUPFAM" id="SSF55315">
    <property type="entry name" value="L30e-like"/>
    <property type="match status" value="1"/>
</dbReference>
<sequence>MTLAYISQSAMLESQKKTPSNVGDAVRNMIKKAFHEERLCCGVFQCVNLLESDADGVMVCILREASLQNITTRIQHKLIEAYCRENSIKVLKVGNAETFDMLISATANINTTHDGGKDNSGVTDLDLSCMLVKYPKTLSAEDEYVSNLCEDYMCIDQFLYTTVELPV</sequence>
<dbReference type="EMBL" id="JBJQND010000008">
    <property type="protein sequence ID" value="KAL3869261.1"/>
    <property type="molecule type" value="Genomic_DNA"/>
</dbReference>
<dbReference type="Gene3D" id="3.30.1330.30">
    <property type="match status" value="1"/>
</dbReference>
<keyword evidence="2" id="KW-1185">Reference proteome</keyword>
<dbReference type="InterPro" id="IPR024824">
    <property type="entry name" value="GADD45"/>
</dbReference>
<dbReference type="AlphaFoldDB" id="A0ABD3W782"/>